<name>A0A7H4PDE2_9ENTR</name>
<sequence>MSPQALAAHPLVIYNEDFALSQQLMRLFAQHDVKPRIAVRSGQWDFLAAMVQAGIGIAILPEPICQRLDPQSFCWMPLQSDLRWELGMIWREGVYLSHSARAWLECSKAFWLK</sequence>
<organism evidence="2 3">
    <name type="scientific">Klebsiella michiganensis</name>
    <dbReference type="NCBI Taxonomy" id="1134687"/>
    <lineage>
        <taxon>Bacteria</taxon>
        <taxon>Pseudomonadati</taxon>
        <taxon>Pseudomonadota</taxon>
        <taxon>Gammaproteobacteria</taxon>
        <taxon>Enterobacterales</taxon>
        <taxon>Enterobacteriaceae</taxon>
        <taxon>Klebsiella/Raoultella group</taxon>
        <taxon>Klebsiella</taxon>
    </lineage>
</organism>
<evidence type="ECO:0000259" key="1">
    <source>
        <dbReference type="Pfam" id="PF03466"/>
    </source>
</evidence>
<dbReference type="PANTHER" id="PTHR30419">
    <property type="entry name" value="HTH-TYPE TRANSCRIPTIONAL REGULATOR YBHD"/>
    <property type="match status" value="1"/>
</dbReference>
<dbReference type="GO" id="GO:0005829">
    <property type="term" value="C:cytosol"/>
    <property type="evidence" value="ECO:0007669"/>
    <property type="project" value="TreeGrafter"/>
</dbReference>
<proteinExistence type="predicted"/>
<dbReference type="InterPro" id="IPR050950">
    <property type="entry name" value="HTH-type_LysR_regulators"/>
</dbReference>
<accession>A0A7H4PDE2</accession>
<dbReference type="AlphaFoldDB" id="A0A7H4PDE2"/>
<dbReference type="EMBL" id="UGMS01000002">
    <property type="protein sequence ID" value="STW65919.1"/>
    <property type="molecule type" value="Genomic_DNA"/>
</dbReference>
<evidence type="ECO:0000313" key="2">
    <source>
        <dbReference type="EMBL" id="STW65919.1"/>
    </source>
</evidence>
<evidence type="ECO:0000313" key="3">
    <source>
        <dbReference type="Proteomes" id="UP000254863"/>
    </source>
</evidence>
<reference evidence="2 3" key="1">
    <citation type="submission" date="2018-06" db="EMBL/GenBank/DDBJ databases">
        <authorList>
            <consortium name="Pathogen Informatics"/>
            <person name="Doyle S."/>
        </authorList>
    </citation>
    <scope>NUCLEOTIDE SEQUENCE [LARGE SCALE GENOMIC DNA]</scope>
    <source>
        <strain evidence="2 3">NCTC11685</strain>
    </source>
</reference>
<feature type="domain" description="LysR substrate-binding" evidence="1">
    <location>
        <begin position="2"/>
        <end position="108"/>
    </location>
</feature>
<dbReference type="GO" id="GO:0006355">
    <property type="term" value="P:regulation of DNA-templated transcription"/>
    <property type="evidence" value="ECO:0007669"/>
    <property type="project" value="TreeGrafter"/>
</dbReference>
<gene>
    <name evidence="2" type="ORF">NCTC11685_03628</name>
</gene>
<dbReference type="PANTHER" id="PTHR30419:SF8">
    <property type="entry name" value="NITROGEN ASSIMILATION TRANSCRIPTIONAL ACTIVATOR-RELATED"/>
    <property type="match status" value="1"/>
</dbReference>
<comment type="caution">
    <text evidence="2">The sequence shown here is derived from an EMBL/GenBank/DDBJ whole genome shotgun (WGS) entry which is preliminary data.</text>
</comment>
<dbReference type="InterPro" id="IPR005119">
    <property type="entry name" value="LysR_subst-bd"/>
</dbReference>
<dbReference type="Pfam" id="PF03466">
    <property type="entry name" value="LysR_substrate"/>
    <property type="match status" value="1"/>
</dbReference>
<protein>
    <submittedName>
        <fullName evidence="2">LysR family regulatory protein CidR</fullName>
    </submittedName>
</protein>
<dbReference type="Proteomes" id="UP000254863">
    <property type="component" value="Unassembled WGS sequence"/>
</dbReference>
<dbReference type="Gene3D" id="3.40.190.290">
    <property type="match status" value="1"/>
</dbReference>
<dbReference type="SUPFAM" id="SSF53850">
    <property type="entry name" value="Periplasmic binding protein-like II"/>
    <property type="match status" value="1"/>
</dbReference>